<dbReference type="Proteomes" id="UP000005286">
    <property type="component" value="Unassembled WGS sequence"/>
</dbReference>
<evidence type="ECO:0000256" key="3">
    <source>
        <dbReference type="ARBA" id="ARBA00023065"/>
    </source>
</evidence>
<comment type="similarity">
    <text evidence="1">Belongs to the V-ATPase E subunit family.</text>
</comment>
<dbReference type="PATRIC" id="fig|879305.3.peg.470"/>
<keyword evidence="2" id="KW-0813">Transport</keyword>
<proteinExistence type="inferred from homology"/>
<dbReference type="InterPro" id="IPR002842">
    <property type="entry name" value="ATPase_V1_Esu"/>
</dbReference>
<dbReference type="RefSeq" id="WP_004834419.1">
    <property type="nucleotide sequence ID" value="NZ_AEXM01000012.1"/>
</dbReference>
<evidence type="ECO:0000313" key="6">
    <source>
        <dbReference type="Proteomes" id="UP000005286"/>
    </source>
</evidence>
<dbReference type="eggNOG" id="COG1390">
    <property type="taxonomic scope" value="Bacteria"/>
</dbReference>
<reference evidence="5 6" key="1">
    <citation type="submission" date="2011-01" db="EMBL/GenBank/DDBJ databases">
        <authorList>
            <person name="Durkin A.S."/>
            <person name="Madupu R."/>
            <person name="Torralba M."/>
            <person name="Gillis M."/>
            <person name="Methe B."/>
            <person name="Sutton G."/>
            <person name="Nelson K.E."/>
        </authorList>
    </citation>
    <scope>NUCLEOTIDE SEQUENCE [LARGE SCALE GENOMIC DNA]</scope>
    <source>
        <strain evidence="5 6">ACS-065-V-Col13</strain>
    </source>
</reference>
<keyword evidence="3" id="KW-0406">Ion transport</keyword>
<evidence type="ECO:0000313" key="5">
    <source>
        <dbReference type="EMBL" id="EGC82527.1"/>
    </source>
</evidence>
<keyword evidence="6" id="KW-1185">Reference proteome</keyword>
<comment type="caution">
    <text evidence="5">The sequence shown here is derived from an EMBL/GenBank/DDBJ whole genome shotgun (WGS) entry which is preliminary data.</text>
</comment>
<dbReference type="EMBL" id="AEXM01000012">
    <property type="protein sequence ID" value="EGC82527.1"/>
    <property type="molecule type" value="Genomic_DNA"/>
</dbReference>
<dbReference type="GO" id="GO:0033178">
    <property type="term" value="C:proton-transporting two-sector ATPase complex, catalytic domain"/>
    <property type="evidence" value="ECO:0007669"/>
    <property type="project" value="InterPro"/>
</dbReference>
<sequence>MLDLEAKISSFRKMVWDEEKEKSENELYSSTEENSKLIEDKKSNLENDLETSVRDRKTFAEMRKNENVSKKEFESKNSLYLYKQYLLDDLNNKIIEKLVTYTDSDEYKNNLESNIKKSIEELNLCSEAVIVGVREKDKDLLNFPNVEVIEDDYIGGYIISDLNHEFRYNYTFLNKLKDKKYEVGKKLNQLLESESFNESKN</sequence>
<evidence type="ECO:0000256" key="2">
    <source>
        <dbReference type="ARBA" id="ARBA00022448"/>
    </source>
</evidence>
<dbReference type="AlphaFoldDB" id="F0GUI8"/>
<dbReference type="SUPFAM" id="SSF160527">
    <property type="entry name" value="V-type ATPase subunit E-like"/>
    <property type="match status" value="1"/>
</dbReference>
<evidence type="ECO:0000256" key="1">
    <source>
        <dbReference type="ARBA" id="ARBA00005901"/>
    </source>
</evidence>
<dbReference type="Pfam" id="PF01991">
    <property type="entry name" value="vATP-synt_E"/>
    <property type="match status" value="1"/>
</dbReference>
<evidence type="ECO:0000256" key="4">
    <source>
        <dbReference type="SAM" id="MobiDB-lite"/>
    </source>
</evidence>
<dbReference type="GO" id="GO:0046961">
    <property type="term" value="F:proton-transporting ATPase activity, rotational mechanism"/>
    <property type="evidence" value="ECO:0007669"/>
    <property type="project" value="InterPro"/>
</dbReference>
<dbReference type="Gene3D" id="3.30.2320.30">
    <property type="entry name" value="ATP synthase, E subunit, C-terminal"/>
    <property type="match status" value="1"/>
</dbReference>
<feature type="region of interest" description="Disordered" evidence="4">
    <location>
        <begin position="18"/>
        <end position="43"/>
    </location>
</feature>
<feature type="compositionally biased region" description="Basic and acidic residues" evidence="4">
    <location>
        <begin position="33"/>
        <end position="43"/>
    </location>
</feature>
<dbReference type="InterPro" id="IPR038495">
    <property type="entry name" value="ATPase_E_C"/>
</dbReference>
<accession>F0GUI8</accession>
<dbReference type="STRING" id="879305.HMPREF9290_1410"/>
<organism evidence="5 6">
    <name type="scientific">Anaerococcus prevotii ACS-065-V-Col13</name>
    <dbReference type="NCBI Taxonomy" id="879305"/>
    <lineage>
        <taxon>Bacteria</taxon>
        <taxon>Bacillati</taxon>
        <taxon>Bacillota</taxon>
        <taxon>Tissierellia</taxon>
        <taxon>Tissierellales</taxon>
        <taxon>Peptoniphilaceae</taxon>
        <taxon>Anaerococcus</taxon>
    </lineage>
</organism>
<name>F0GUI8_9FIRM</name>
<protein>
    <submittedName>
        <fullName evidence="5">ATP synthase, subunit E</fullName>
    </submittedName>
</protein>
<gene>
    <name evidence="5" type="ORF">HMPREF9290_1410</name>
</gene>